<feature type="compositionally biased region" description="Basic and acidic residues" evidence="1">
    <location>
        <begin position="1"/>
        <end position="16"/>
    </location>
</feature>
<evidence type="ECO:0000256" key="1">
    <source>
        <dbReference type="SAM" id="MobiDB-lite"/>
    </source>
</evidence>
<keyword evidence="3" id="KW-1185">Reference proteome</keyword>
<dbReference type="Proteomes" id="UP000194474">
    <property type="component" value="Unassembled WGS sequence"/>
</dbReference>
<evidence type="ECO:0000313" key="3">
    <source>
        <dbReference type="Proteomes" id="UP000194474"/>
    </source>
</evidence>
<organism evidence="2 3">
    <name type="scientific">Devosia lucknowensis</name>
    <dbReference type="NCBI Taxonomy" id="1096929"/>
    <lineage>
        <taxon>Bacteria</taxon>
        <taxon>Pseudomonadati</taxon>
        <taxon>Pseudomonadota</taxon>
        <taxon>Alphaproteobacteria</taxon>
        <taxon>Hyphomicrobiales</taxon>
        <taxon>Devosiaceae</taxon>
        <taxon>Devosia</taxon>
    </lineage>
</organism>
<dbReference type="AlphaFoldDB" id="A0A1Y6EXP6"/>
<gene>
    <name evidence="2" type="ORF">SAMN06295905_1312</name>
</gene>
<protein>
    <submittedName>
        <fullName evidence="2">Uncharacterized protein</fullName>
    </submittedName>
</protein>
<feature type="region of interest" description="Disordered" evidence="1">
    <location>
        <begin position="1"/>
        <end position="22"/>
    </location>
</feature>
<proteinExistence type="predicted"/>
<accession>A0A1Y6EXP6</accession>
<dbReference type="RefSeq" id="WP_086469648.1">
    <property type="nucleotide sequence ID" value="NZ_FXWK01000001.1"/>
</dbReference>
<dbReference type="EMBL" id="FXWK01000001">
    <property type="protein sequence ID" value="SMQ65770.1"/>
    <property type="molecule type" value="Genomic_DNA"/>
</dbReference>
<sequence length="75" mass="8731">MSEFRVVDMRRSEANELHQSAKSPEEAARLALGMDLTRAGVPRNLVCRVYWSDQPGSTNMVRLYQRATDRQRQRH</sequence>
<dbReference type="OrthoDB" id="7950628at2"/>
<name>A0A1Y6EXP6_9HYPH</name>
<reference evidence="3" key="1">
    <citation type="submission" date="2017-04" db="EMBL/GenBank/DDBJ databases">
        <authorList>
            <person name="Varghese N."/>
            <person name="Submissions S."/>
        </authorList>
    </citation>
    <scope>NUCLEOTIDE SEQUENCE [LARGE SCALE GENOMIC DNA]</scope>
</reference>
<evidence type="ECO:0000313" key="2">
    <source>
        <dbReference type="EMBL" id="SMQ65770.1"/>
    </source>
</evidence>